<proteinExistence type="predicted"/>
<reference evidence="2 3" key="1">
    <citation type="submission" date="2020-02" db="EMBL/GenBank/DDBJ databases">
        <title>Acidophilic actinobacteria isolated from forest soil.</title>
        <authorList>
            <person name="Golinska P."/>
        </authorList>
    </citation>
    <scope>NUCLEOTIDE SEQUENCE [LARGE SCALE GENOMIC DNA]</scope>
    <source>
        <strain evidence="2 3">NL8</strain>
    </source>
</reference>
<dbReference type="PANTHER" id="PTHR42759">
    <property type="entry name" value="MOXR FAMILY PROTEIN"/>
    <property type="match status" value="1"/>
</dbReference>
<dbReference type="Proteomes" id="UP000730482">
    <property type="component" value="Unassembled WGS sequence"/>
</dbReference>
<dbReference type="PANTHER" id="PTHR42759:SF1">
    <property type="entry name" value="MAGNESIUM-CHELATASE SUBUNIT CHLD"/>
    <property type="match status" value="1"/>
</dbReference>
<sequence length="400" mass="42295">MDTENGTDAERGAARQIEPAESVHAAELRFLAAYDTGPRPPGWRLTPRAVVLFVCGSQGVVLELPDGAAAPGQAAGSDPVRKMEVSGKFVGDRDLIERCVVTLAGERALMLVGEPGTAKSMLSELLAAGVSGDSTRVVQGTAGTTEDHLRYGWNYALLLAKGPTGEALVPSPVMAAMRGGGVARIEEVTRCLPEVQDALVSILSDRRIAVPELSGSSDGAVYAAPGFTVIATANLRDRGVSEMSAALKRRFNFETIGPIADPDAEIGLVRRQAHGALAKVTGQTAFGVDDAVLGVLVTAFRDLRSGRSAEGWEIERPSTVMSTAEAVAVATSLALAAAYFPGDRDVLSLVPGHLLGVVRKDDPADADRLLGYWDSAVRRRAQDGARTWQRMWELRDVLKG</sequence>
<protein>
    <submittedName>
        <fullName evidence="2">AAA family ATPase</fullName>
    </submittedName>
</protein>
<evidence type="ECO:0000313" key="2">
    <source>
        <dbReference type="EMBL" id="MBS2551836.1"/>
    </source>
</evidence>
<name>A0ABS5L0L3_9ACTN</name>
<dbReference type="RefSeq" id="WP_212016844.1">
    <property type="nucleotide sequence ID" value="NZ_JAAFYZ010000157.1"/>
</dbReference>
<comment type="caution">
    <text evidence="2">The sequence shown here is derived from an EMBL/GenBank/DDBJ whole genome shotgun (WGS) entry which is preliminary data.</text>
</comment>
<evidence type="ECO:0000313" key="3">
    <source>
        <dbReference type="Proteomes" id="UP000730482"/>
    </source>
</evidence>
<dbReference type="InterPro" id="IPR050764">
    <property type="entry name" value="CbbQ/NirQ/NorQ/GpvN"/>
</dbReference>
<dbReference type="InterPro" id="IPR027417">
    <property type="entry name" value="P-loop_NTPase"/>
</dbReference>
<accession>A0ABS5L0L3</accession>
<gene>
    <name evidence="2" type="ORF">KGQ19_33730</name>
</gene>
<dbReference type="SUPFAM" id="SSF52540">
    <property type="entry name" value="P-loop containing nucleoside triphosphate hydrolases"/>
    <property type="match status" value="1"/>
</dbReference>
<evidence type="ECO:0000259" key="1">
    <source>
        <dbReference type="Pfam" id="PF07728"/>
    </source>
</evidence>
<dbReference type="Gene3D" id="3.40.50.300">
    <property type="entry name" value="P-loop containing nucleotide triphosphate hydrolases"/>
    <property type="match status" value="1"/>
</dbReference>
<keyword evidence="3" id="KW-1185">Reference proteome</keyword>
<feature type="domain" description="ATPase dynein-related AAA" evidence="1">
    <location>
        <begin position="109"/>
        <end position="251"/>
    </location>
</feature>
<dbReference type="InterPro" id="IPR011704">
    <property type="entry name" value="ATPase_dyneun-rel_AAA"/>
</dbReference>
<dbReference type="EMBL" id="JAAFYZ010000157">
    <property type="protein sequence ID" value="MBS2551836.1"/>
    <property type="molecule type" value="Genomic_DNA"/>
</dbReference>
<dbReference type="Pfam" id="PF07728">
    <property type="entry name" value="AAA_5"/>
    <property type="match status" value="1"/>
</dbReference>
<organism evidence="2 3">
    <name type="scientific">Catenulispora pinistramenti</name>
    <dbReference type="NCBI Taxonomy" id="2705254"/>
    <lineage>
        <taxon>Bacteria</taxon>
        <taxon>Bacillati</taxon>
        <taxon>Actinomycetota</taxon>
        <taxon>Actinomycetes</taxon>
        <taxon>Catenulisporales</taxon>
        <taxon>Catenulisporaceae</taxon>
        <taxon>Catenulispora</taxon>
    </lineage>
</organism>